<evidence type="ECO:0000313" key="4">
    <source>
        <dbReference type="Proteomes" id="UP000186594"/>
    </source>
</evidence>
<dbReference type="PANTHER" id="PTHR38418:SF2">
    <property type="entry name" value="SUGAR ISOMERASE, KPSF_GUTQ (AFU_ORTHOLOGUE AFUA_6G08860)"/>
    <property type="match status" value="1"/>
</dbReference>
<dbReference type="OrthoDB" id="1872003at2759"/>
<dbReference type="InterPro" id="IPR046348">
    <property type="entry name" value="SIS_dom_sf"/>
</dbReference>
<dbReference type="OMA" id="HTKPSEC"/>
<dbReference type="EMBL" id="LXFE01003051">
    <property type="protein sequence ID" value="OLL22543.1"/>
    <property type="molecule type" value="Genomic_DNA"/>
</dbReference>
<keyword evidence="4" id="KW-1185">Reference proteome</keyword>
<dbReference type="Pfam" id="PF01380">
    <property type="entry name" value="SIS"/>
    <property type="match status" value="1"/>
</dbReference>
<proteinExistence type="predicted"/>
<name>A0A1U7LIX2_NEOID</name>
<dbReference type="InterPro" id="IPR001347">
    <property type="entry name" value="SIS_dom"/>
</dbReference>
<evidence type="ECO:0000256" key="1">
    <source>
        <dbReference type="SAM" id="MobiDB-lite"/>
    </source>
</evidence>
<dbReference type="AlphaFoldDB" id="A0A1U7LIX2"/>
<dbReference type="InterPro" id="IPR035474">
    <property type="entry name" value="SIS_Kpsf"/>
</dbReference>
<reference evidence="3 4" key="1">
    <citation type="submission" date="2016-04" db="EMBL/GenBank/DDBJ databases">
        <title>Evolutionary innovation and constraint leading to complex multicellularity in the Ascomycota.</title>
        <authorList>
            <person name="Cisse O."/>
            <person name="Nguyen A."/>
            <person name="Hewitt D.A."/>
            <person name="Jedd G."/>
            <person name="Stajich J.E."/>
        </authorList>
    </citation>
    <scope>NUCLEOTIDE SEQUENCE [LARGE SCALE GENOMIC DNA]</scope>
    <source>
        <strain evidence="3 4">DAH-3</strain>
    </source>
</reference>
<dbReference type="SUPFAM" id="SSF53697">
    <property type="entry name" value="SIS domain"/>
    <property type="match status" value="1"/>
</dbReference>
<dbReference type="GO" id="GO:0016853">
    <property type="term" value="F:isomerase activity"/>
    <property type="evidence" value="ECO:0007669"/>
    <property type="project" value="UniProtKB-KW"/>
</dbReference>
<gene>
    <name evidence="3" type="ORF">NEOLI_003584</name>
</gene>
<feature type="region of interest" description="Disordered" evidence="1">
    <location>
        <begin position="1"/>
        <end position="21"/>
    </location>
</feature>
<evidence type="ECO:0000259" key="2">
    <source>
        <dbReference type="PROSITE" id="PS51464"/>
    </source>
</evidence>
<keyword evidence="3" id="KW-0413">Isomerase</keyword>
<dbReference type="GO" id="GO:1901135">
    <property type="term" value="P:carbohydrate derivative metabolic process"/>
    <property type="evidence" value="ECO:0007669"/>
    <property type="project" value="InterPro"/>
</dbReference>
<dbReference type="PROSITE" id="PS51464">
    <property type="entry name" value="SIS"/>
    <property type="match status" value="1"/>
</dbReference>
<sequence>MDCPFSKMGERPENDPPLTPPLSEVDTGINNIANEAVYVLRLESLAIAHVADNLSSNSGSFVRAVLAIFQAHRARGKVIFTGMGKSGKIAQKIVATFLSLGIETTFLHPTEALHGDLGTVREGDIVIALSNSGSTSEINNIIPLISSRNVQVISVCSEPSSTLVRISNIVIDSSIPPPLQEIAAFGVNSPTTSTTVQLAIGDALALTLSGLIHLDVSKTFSENHPGGLIGRRLMDDMIKFADLPRISIFGSLLEAMEASFMHSSRCVLVHENDVILGIVSPERIRQNFRKEVKAGEIMIRFECLPCHDERCLVSDFDGRGMVLLHRSGERVGIWGN</sequence>
<dbReference type="CDD" id="cd05014">
    <property type="entry name" value="SIS_Kpsf"/>
    <property type="match status" value="1"/>
</dbReference>
<accession>A0A1U7LIX2</accession>
<dbReference type="GO" id="GO:0097367">
    <property type="term" value="F:carbohydrate derivative binding"/>
    <property type="evidence" value="ECO:0007669"/>
    <property type="project" value="InterPro"/>
</dbReference>
<dbReference type="Proteomes" id="UP000186594">
    <property type="component" value="Unassembled WGS sequence"/>
</dbReference>
<dbReference type="STRING" id="1198029.A0A1U7LIX2"/>
<dbReference type="PANTHER" id="PTHR38418">
    <property type="entry name" value="SUGAR ISOMERASE, KPSF/GUTQ (AFU_ORTHOLOGUE AFUA_6G08860)"/>
    <property type="match status" value="1"/>
</dbReference>
<feature type="domain" description="SIS" evidence="2">
    <location>
        <begin position="68"/>
        <end position="214"/>
    </location>
</feature>
<evidence type="ECO:0000313" key="3">
    <source>
        <dbReference type="EMBL" id="OLL22543.1"/>
    </source>
</evidence>
<organism evidence="3 4">
    <name type="scientific">Neolecta irregularis (strain DAH-3)</name>
    <dbReference type="NCBI Taxonomy" id="1198029"/>
    <lineage>
        <taxon>Eukaryota</taxon>
        <taxon>Fungi</taxon>
        <taxon>Dikarya</taxon>
        <taxon>Ascomycota</taxon>
        <taxon>Taphrinomycotina</taxon>
        <taxon>Neolectales</taxon>
        <taxon>Neolectaceae</taxon>
        <taxon>Neolecta</taxon>
    </lineage>
</organism>
<protein>
    <submittedName>
        <fullName evidence="3">Arabinose 5-phosphate isomerase KdsD</fullName>
    </submittedName>
</protein>
<comment type="caution">
    <text evidence="3">The sequence shown here is derived from an EMBL/GenBank/DDBJ whole genome shotgun (WGS) entry which is preliminary data.</text>
</comment>
<dbReference type="Gene3D" id="3.40.50.10490">
    <property type="entry name" value="Glucose-6-phosphate isomerase like protein, domain 1"/>
    <property type="match status" value="1"/>
</dbReference>